<dbReference type="GO" id="GO:0000724">
    <property type="term" value="P:double-strand break repair via homologous recombination"/>
    <property type="evidence" value="ECO:0007669"/>
    <property type="project" value="TreeGrafter"/>
</dbReference>
<dbReference type="InterPro" id="IPR006166">
    <property type="entry name" value="ERCC4_domain"/>
</dbReference>
<dbReference type="SUPFAM" id="SSF52980">
    <property type="entry name" value="Restriction endonuclease-like"/>
    <property type="match status" value="1"/>
</dbReference>
<keyword evidence="6" id="KW-0378">Hydrolase</keyword>
<dbReference type="GO" id="GO:1901255">
    <property type="term" value="P:nucleotide-excision repair involved in interstrand cross-link repair"/>
    <property type="evidence" value="ECO:0007669"/>
    <property type="project" value="TreeGrafter"/>
</dbReference>
<proteinExistence type="inferred from homology"/>
<feature type="region of interest" description="Disordered" evidence="10">
    <location>
        <begin position="496"/>
        <end position="532"/>
    </location>
</feature>
<evidence type="ECO:0000256" key="5">
    <source>
        <dbReference type="ARBA" id="ARBA00022763"/>
    </source>
</evidence>
<dbReference type="EMBL" id="GG692396">
    <property type="protein sequence ID" value="EER35166.1"/>
    <property type="molecule type" value="Genomic_DNA"/>
</dbReference>
<dbReference type="GO" id="GO:0000110">
    <property type="term" value="C:nucleotide-excision repair factor 1 complex"/>
    <property type="evidence" value="ECO:0007669"/>
    <property type="project" value="EnsemblFungi"/>
</dbReference>
<dbReference type="InterPro" id="IPR047520">
    <property type="entry name" value="XPF_nuclease"/>
</dbReference>
<dbReference type="OrthoDB" id="361020at2759"/>
<keyword evidence="9" id="KW-0539">Nucleus</keyword>
<dbReference type="GO" id="GO:0000715">
    <property type="term" value="P:nucleotide-excision repair, DNA damage recognition"/>
    <property type="evidence" value="ECO:0007669"/>
    <property type="project" value="EnsemblFungi"/>
</dbReference>
<dbReference type="AlphaFoldDB" id="C5M550"/>
<accession>C5M550</accession>
<dbReference type="InterPro" id="IPR011335">
    <property type="entry name" value="Restrct_endonuc-II-like"/>
</dbReference>
<dbReference type="SMART" id="SM00891">
    <property type="entry name" value="ERCC4"/>
    <property type="match status" value="1"/>
</dbReference>
<evidence type="ECO:0000256" key="2">
    <source>
        <dbReference type="ARBA" id="ARBA00010015"/>
    </source>
</evidence>
<evidence type="ECO:0000256" key="4">
    <source>
        <dbReference type="ARBA" id="ARBA00022759"/>
    </source>
</evidence>
<evidence type="ECO:0000259" key="11">
    <source>
        <dbReference type="SMART" id="SM00891"/>
    </source>
</evidence>
<dbReference type="GO" id="GO:0000014">
    <property type="term" value="F:single-stranded DNA endodeoxyribonuclease activity"/>
    <property type="evidence" value="ECO:0007669"/>
    <property type="project" value="EnsemblFungi"/>
</dbReference>
<keyword evidence="5" id="KW-0227">DNA damage</keyword>
<evidence type="ECO:0000256" key="10">
    <source>
        <dbReference type="SAM" id="MobiDB-lite"/>
    </source>
</evidence>
<evidence type="ECO:0000256" key="7">
    <source>
        <dbReference type="ARBA" id="ARBA00023125"/>
    </source>
</evidence>
<feature type="domain" description="ERCC4" evidence="11">
    <location>
        <begin position="735"/>
        <end position="815"/>
    </location>
</feature>
<evidence type="ECO:0000256" key="1">
    <source>
        <dbReference type="ARBA" id="ARBA00004123"/>
    </source>
</evidence>
<dbReference type="GO" id="GO:0000710">
    <property type="term" value="P:meiotic mismatch repair"/>
    <property type="evidence" value="ECO:0007669"/>
    <property type="project" value="EnsemblFungi"/>
</dbReference>
<evidence type="ECO:0000256" key="3">
    <source>
        <dbReference type="ARBA" id="ARBA00022722"/>
    </source>
</evidence>
<sequence length="976" mass="111195">MSLFVEEEDKQPESNNSIPVTFVDQDVIPVFPEREINCALPLKYQQDIVRNTLTKDGLLVLGHGLGWEIITSNLIHALSTPFVNLGTNIKKKSLIILLNANDNELSRLQEELIDLSGGDDDDKLIRIGGETQSHKRSKIYKEGGIISISPMLLINDILSFMISPNDITGLIIFHAERIKEFGNDAFLIRLYRDRNNWGFIKAFSDKPESFVGFTPLATKLKILNLSHVFLWPRFHMTISESFNIRNKKDTVGKLVTEVKVGLTPNMKKLQSLITSVIEGCVRELKRHNSDLDLEYCHVDNIYDDGFADNIKASLQSNWHRLTPISKNLIFSIGFLSDLLGALLITDSIGFYHILNERIEADLILQRTQNRSKEPWLMSDEAGAIKSIAAARVFGTERGTYALEELPKWNELGKLVHDISIEKEKAQEKNCGPILIVCKNKIVASEIVSVLNTMQERKVADRHGFSCRKYMIEKLRTYCEWQNNISPRIKQISEELAGKQSDTGGDVGSSVSPTFSRNGEPRSKRRRTRGGSATAAAVVQSHQQQIKDSTKVDIQVVDELEAEYDQEVAETSIHNDDGDDDDDDEILEFTEIDDDSGIQNGFDFAHIKKEDQVIVEVFDEFWNTATIQELHPSHIIMYEHDLTFLRRVEMYQAINREHPAEVYLMYYRDSVEEQKHLLRIKKEKDAFSKLIKEKAALPKRFDTEADNAKFKIRKPDVVNTRIAGGAKFRTEADEMQVIVDSREFKSSTPFSIYLTGMTVIPSMITVGDYILSPTTCVERKSISDLIESFKNGRLFSQCKQMFRHYRNPILLIEFSNNESFSLQSFSTYRFTRGVKEEVDNDNAVSDKKQVPVQENIMKLLYQFPKLQIIWSSSPQETAQIFLELKSNQEEPNVAEALDKGVNKAITTGDGSPAMYYDAAIDFIMNIPGITVHNYEKVIQQVKNIEELVCLPLERFQDLLGKENGRNAFKFINHEFGV</sequence>
<reference evidence="12 13" key="1">
    <citation type="journal article" date="2009" name="Nature">
        <title>Evolution of pathogenicity and sexual reproduction in eight Candida genomes.</title>
        <authorList>
            <person name="Butler G."/>
            <person name="Rasmussen M.D."/>
            <person name="Lin M.F."/>
            <person name="Santos M.A."/>
            <person name="Sakthikumar S."/>
            <person name="Munro C.A."/>
            <person name="Rheinbay E."/>
            <person name="Grabherr M."/>
            <person name="Forche A."/>
            <person name="Reedy J.L."/>
            <person name="Agrafioti I."/>
            <person name="Arnaud M.B."/>
            <person name="Bates S."/>
            <person name="Brown A.J."/>
            <person name="Brunke S."/>
            <person name="Costanzo M.C."/>
            <person name="Fitzpatrick D.A."/>
            <person name="de Groot P.W."/>
            <person name="Harris D."/>
            <person name="Hoyer L.L."/>
            <person name="Hube B."/>
            <person name="Klis F.M."/>
            <person name="Kodira C."/>
            <person name="Lennard N."/>
            <person name="Logue M.E."/>
            <person name="Martin R."/>
            <person name="Neiman A.M."/>
            <person name="Nikolaou E."/>
            <person name="Quail M.A."/>
            <person name="Quinn J."/>
            <person name="Santos M.C."/>
            <person name="Schmitzberger F.F."/>
            <person name="Sherlock G."/>
            <person name="Shah P."/>
            <person name="Silverstein K.A."/>
            <person name="Skrzypek M.S."/>
            <person name="Soll D."/>
            <person name="Staggs R."/>
            <person name="Stansfield I."/>
            <person name="Stumpf M.P."/>
            <person name="Sudbery P.E."/>
            <person name="Srikantha T."/>
            <person name="Zeng Q."/>
            <person name="Berman J."/>
            <person name="Berriman M."/>
            <person name="Heitman J."/>
            <person name="Gow N.A."/>
            <person name="Lorenz M.C."/>
            <person name="Birren B.W."/>
            <person name="Kellis M."/>
            <person name="Cuomo C.A."/>
        </authorList>
    </citation>
    <scope>NUCLEOTIDE SEQUENCE [LARGE SCALE GENOMIC DNA]</scope>
    <source>
        <strain evidence="13">ATCC MYA-3404 / T1</strain>
    </source>
</reference>
<dbReference type="Proteomes" id="UP000002037">
    <property type="component" value="Unassembled WGS sequence"/>
</dbReference>
<dbReference type="GO" id="GO:0000736">
    <property type="term" value="P:double-strand break repair via single-strand annealing, removal of nonhomologous ends"/>
    <property type="evidence" value="ECO:0007669"/>
    <property type="project" value="EnsemblFungi"/>
</dbReference>
<evidence type="ECO:0000313" key="13">
    <source>
        <dbReference type="Proteomes" id="UP000002037"/>
    </source>
</evidence>
<dbReference type="GO" id="GO:0003684">
    <property type="term" value="F:damaged DNA binding"/>
    <property type="evidence" value="ECO:0007669"/>
    <property type="project" value="TreeGrafter"/>
</dbReference>
<dbReference type="CDD" id="cd20078">
    <property type="entry name" value="XPF_nuclease_XPF_euk"/>
    <property type="match status" value="1"/>
</dbReference>
<dbReference type="Gene3D" id="1.10.150.20">
    <property type="entry name" value="5' to 3' exonuclease, C-terminal subdomain"/>
    <property type="match status" value="1"/>
</dbReference>
<dbReference type="KEGG" id="ctp:CTRG_02028"/>
<evidence type="ECO:0000256" key="9">
    <source>
        <dbReference type="ARBA" id="ARBA00023242"/>
    </source>
</evidence>
<dbReference type="GO" id="GO:1905348">
    <property type="term" value="C:endonuclease complex"/>
    <property type="evidence" value="ECO:0007669"/>
    <property type="project" value="EnsemblFungi"/>
</dbReference>
<feature type="compositionally biased region" description="Low complexity" evidence="10">
    <location>
        <begin position="500"/>
        <end position="511"/>
    </location>
</feature>
<dbReference type="GO" id="GO:0000712">
    <property type="term" value="P:resolution of meiotic recombination intermediates"/>
    <property type="evidence" value="ECO:0007669"/>
    <property type="project" value="TreeGrafter"/>
</dbReference>
<dbReference type="VEuPathDB" id="FungiDB:CTRG_02028"/>
<dbReference type="Pfam" id="PF02732">
    <property type="entry name" value="ERCC4"/>
    <property type="match status" value="1"/>
</dbReference>
<keyword evidence="7" id="KW-0238">DNA-binding</keyword>
<dbReference type="FunFam" id="3.40.50.10130:FF:000002">
    <property type="entry name" value="DNA repair endonuclease XPF"/>
    <property type="match status" value="1"/>
</dbReference>
<keyword evidence="3" id="KW-0540">Nuclease</keyword>
<dbReference type="InterPro" id="IPR010994">
    <property type="entry name" value="RuvA_2-like"/>
</dbReference>
<protein>
    <recommendedName>
        <fullName evidence="11">ERCC4 domain-containing protein</fullName>
    </recommendedName>
</protein>
<comment type="similarity">
    <text evidence="2">Belongs to the XPF family.</text>
</comment>
<keyword evidence="4" id="KW-0255">Endonuclease</keyword>
<dbReference type="GO" id="GO:0006312">
    <property type="term" value="P:mitotic recombination"/>
    <property type="evidence" value="ECO:0007669"/>
    <property type="project" value="EnsemblFungi"/>
</dbReference>
<comment type="subcellular location">
    <subcellularLocation>
        <location evidence="1">Nucleus</location>
    </subcellularLocation>
</comment>
<dbReference type="PANTHER" id="PTHR10150">
    <property type="entry name" value="DNA REPAIR ENDONUCLEASE XPF"/>
    <property type="match status" value="1"/>
</dbReference>
<evidence type="ECO:0000256" key="6">
    <source>
        <dbReference type="ARBA" id="ARBA00022801"/>
    </source>
</evidence>
<dbReference type="GO" id="GO:0003697">
    <property type="term" value="F:single-stranded DNA binding"/>
    <property type="evidence" value="ECO:0007669"/>
    <property type="project" value="EnsemblFungi"/>
</dbReference>
<dbReference type="SUPFAM" id="SSF47781">
    <property type="entry name" value="RuvA domain 2-like"/>
    <property type="match status" value="1"/>
</dbReference>
<dbReference type="RefSeq" id="XP_002547721.1">
    <property type="nucleotide sequence ID" value="XM_002547675.1"/>
</dbReference>
<dbReference type="GeneID" id="8296390"/>
<dbReference type="Gene3D" id="3.40.50.10130">
    <property type="match status" value="1"/>
</dbReference>
<dbReference type="STRING" id="294747.C5M550"/>
<name>C5M550_CANTT</name>
<dbReference type="PANTHER" id="PTHR10150:SF0">
    <property type="entry name" value="DNA REPAIR ENDONUCLEASE XPF"/>
    <property type="match status" value="1"/>
</dbReference>
<dbReference type="HOGENOM" id="CLU_002265_2_0_1"/>
<dbReference type="eggNOG" id="KOG0442">
    <property type="taxonomic scope" value="Eukaryota"/>
</dbReference>
<keyword evidence="8" id="KW-0234">DNA repair</keyword>
<dbReference type="GO" id="GO:0006277">
    <property type="term" value="P:DNA amplification"/>
    <property type="evidence" value="ECO:0007669"/>
    <property type="project" value="EnsemblFungi"/>
</dbReference>
<keyword evidence="13" id="KW-1185">Reference proteome</keyword>
<organism evidence="12 13">
    <name type="scientific">Candida tropicalis (strain ATCC MYA-3404 / T1)</name>
    <name type="common">Yeast</name>
    <dbReference type="NCBI Taxonomy" id="294747"/>
    <lineage>
        <taxon>Eukaryota</taxon>
        <taxon>Fungi</taxon>
        <taxon>Dikarya</taxon>
        <taxon>Ascomycota</taxon>
        <taxon>Saccharomycotina</taxon>
        <taxon>Pichiomycetes</taxon>
        <taxon>Debaryomycetaceae</taxon>
        <taxon>Candida/Lodderomyces clade</taxon>
        <taxon>Candida</taxon>
    </lineage>
</organism>
<evidence type="ECO:0000256" key="8">
    <source>
        <dbReference type="ARBA" id="ARBA00023204"/>
    </source>
</evidence>
<gene>
    <name evidence="12" type="ORF">CTRG_02028</name>
</gene>
<evidence type="ECO:0000313" key="12">
    <source>
        <dbReference type="EMBL" id="EER35166.1"/>
    </source>
</evidence>